<name>A0AA88NSM0_CHASR</name>
<comment type="caution">
    <text evidence="1">The sequence shown here is derived from an EMBL/GenBank/DDBJ whole genome shotgun (WGS) entry which is preliminary data.</text>
</comment>
<reference evidence="1" key="1">
    <citation type="submission" date="2023-07" db="EMBL/GenBank/DDBJ databases">
        <title>Chromosome-level Genome Assembly of Striped Snakehead (Channa striata).</title>
        <authorList>
            <person name="Liu H."/>
        </authorList>
    </citation>
    <scope>NUCLEOTIDE SEQUENCE</scope>
    <source>
        <strain evidence="1">Gz</strain>
        <tissue evidence="1">Muscle</tissue>
    </source>
</reference>
<organism evidence="1 2">
    <name type="scientific">Channa striata</name>
    <name type="common">Snakehead murrel</name>
    <name type="synonym">Ophicephalus striatus</name>
    <dbReference type="NCBI Taxonomy" id="64152"/>
    <lineage>
        <taxon>Eukaryota</taxon>
        <taxon>Metazoa</taxon>
        <taxon>Chordata</taxon>
        <taxon>Craniata</taxon>
        <taxon>Vertebrata</taxon>
        <taxon>Euteleostomi</taxon>
        <taxon>Actinopterygii</taxon>
        <taxon>Neopterygii</taxon>
        <taxon>Teleostei</taxon>
        <taxon>Neoteleostei</taxon>
        <taxon>Acanthomorphata</taxon>
        <taxon>Anabantaria</taxon>
        <taxon>Anabantiformes</taxon>
        <taxon>Channoidei</taxon>
        <taxon>Channidae</taxon>
        <taxon>Channa</taxon>
    </lineage>
</organism>
<proteinExistence type="predicted"/>
<sequence>MPCPPLHPPKHPPLAPCPAALSCLCSHHNKPGADGALLRLADGDRQAPAANRLQRNQLTALGSARCFDRLSSPSVGGAGAGGGDGSGSAEEYRGLELSLQTAPCLSPGRPGTDWTHKRQIAANNGGLCEETFVLLPVDPFDAEIWMKEPCARERRTGMPTRLSYDSKILL</sequence>
<gene>
    <name evidence="1" type="ORF">Q5P01_002091</name>
</gene>
<keyword evidence="2" id="KW-1185">Reference proteome</keyword>
<dbReference type="Proteomes" id="UP001187415">
    <property type="component" value="Unassembled WGS sequence"/>
</dbReference>
<evidence type="ECO:0000313" key="2">
    <source>
        <dbReference type="Proteomes" id="UP001187415"/>
    </source>
</evidence>
<protein>
    <submittedName>
        <fullName evidence="1">Uncharacterized protein</fullName>
    </submittedName>
</protein>
<dbReference type="AlphaFoldDB" id="A0AA88NSM0"/>
<evidence type="ECO:0000313" key="1">
    <source>
        <dbReference type="EMBL" id="KAK2862558.1"/>
    </source>
</evidence>
<accession>A0AA88NSM0</accession>
<dbReference type="EMBL" id="JAUPFM010000001">
    <property type="protein sequence ID" value="KAK2862558.1"/>
    <property type="molecule type" value="Genomic_DNA"/>
</dbReference>